<accession>A0A0C3GIJ4</accession>
<organism evidence="1 2">
    <name type="scientific">Piloderma croceum (strain F 1598)</name>
    <dbReference type="NCBI Taxonomy" id="765440"/>
    <lineage>
        <taxon>Eukaryota</taxon>
        <taxon>Fungi</taxon>
        <taxon>Dikarya</taxon>
        <taxon>Basidiomycota</taxon>
        <taxon>Agaricomycotina</taxon>
        <taxon>Agaricomycetes</taxon>
        <taxon>Agaricomycetidae</taxon>
        <taxon>Atheliales</taxon>
        <taxon>Atheliaceae</taxon>
        <taxon>Piloderma</taxon>
    </lineage>
</organism>
<reference evidence="1 2" key="1">
    <citation type="submission" date="2014-04" db="EMBL/GenBank/DDBJ databases">
        <authorList>
            <consortium name="DOE Joint Genome Institute"/>
            <person name="Kuo A."/>
            <person name="Tarkka M."/>
            <person name="Buscot F."/>
            <person name="Kohler A."/>
            <person name="Nagy L.G."/>
            <person name="Floudas D."/>
            <person name="Copeland A."/>
            <person name="Barry K.W."/>
            <person name="Cichocki N."/>
            <person name="Veneault-Fourrey C."/>
            <person name="LaButti K."/>
            <person name="Lindquist E.A."/>
            <person name="Lipzen A."/>
            <person name="Lundell T."/>
            <person name="Morin E."/>
            <person name="Murat C."/>
            <person name="Sun H."/>
            <person name="Tunlid A."/>
            <person name="Henrissat B."/>
            <person name="Grigoriev I.V."/>
            <person name="Hibbett D.S."/>
            <person name="Martin F."/>
            <person name="Nordberg H.P."/>
            <person name="Cantor M.N."/>
            <person name="Hua S.X."/>
        </authorList>
    </citation>
    <scope>NUCLEOTIDE SEQUENCE [LARGE SCALE GENOMIC DNA]</scope>
    <source>
        <strain evidence="1 2">F 1598</strain>
    </source>
</reference>
<evidence type="ECO:0000313" key="1">
    <source>
        <dbReference type="EMBL" id="KIM90466.1"/>
    </source>
</evidence>
<dbReference type="OrthoDB" id="2800666at2759"/>
<gene>
    <name evidence="1" type="ORF">PILCRDRAFT_812221</name>
</gene>
<dbReference type="Proteomes" id="UP000054166">
    <property type="component" value="Unassembled WGS sequence"/>
</dbReference>
<dbReference type="Gene3D" id="1.20.1280.50">
    <property type="match status" value="1"/>
</dbReference>
<sequence length="579" mass="64634">MSNYPMSNYPMSNYPITINVDPRDIALLADEDLALAITIAEKKSMKGMSKSDTRAWIDTKTRCLQQSIMALTAIRNTLAAVDNLPDEILIKIFWHLALSVRPCLCPVGKISPGSGISWLVVAKVCRRWRNIALWTPQLYTFIDARNIYITRTFLSRSCNIPVDVYMQSDSSSTNIHGTMAEIKPHFSRVRELQCRARYQSLLALTLHVGSLPAPMLESLHLEQTTIGRILTSNDAVVISEIFKGHTPALRRIYLAHVSIPWTSPIFTGLTELYLLLQHPFISPSMDTFLKVLENCPLLEVLTLVRAGPTLGADFLEYPPPSRVVELARLRQIYLQLSRPVDTQHVLAHLDTPPTAIIIICCQLDSNQDFSAVLPRDCSGLRGLSQVRHLRVFVGDVQSITLTGFTHPSAPVLVMSLVVGENEGMLKPRLFFSQLHRFFPFSYLEDLQLVDCAARVSKEKYVEVLSKLPSLTHLTASEKWPARQRQILSALTMPPLGNDEGVVCPSLKVLRFSGLDSKQEVVDDVANTCRFRAFRGAALDAVHIAGLDPEGVLSLLHLNVVSMVCVDDSWVKEMFLPSIS</sequence>
<dbReference type="AlphaFoldDB" id="A0A0C3GIJ4"/>
<evidence type="ECO:0000313" key="2">
    <source>
        <dbReference type="Proteomes" id="UP000054166"/>
    </source>
</evidence>
<dbReference type="PANTHER" id="PTHR38926">
    <property type="entry name" value="F-BOX DOMAIN CONTAINING PROTEIN, EXPRESSED"/>
    <property type="match status" value="1"/>
</dbReference>
<dbReference type="EMBL" id="KN832973">
    <property type="protein sequence ID" value="KIM90466.1"/>
    <property type="molecule type" value="Genomic_DNA"/>
</dbReference>
<reference evidence="2" key="2">
    <citation type="submission" date="2015-01" db="EMBL/GenBank/DDBJ databases">
        <title>Evolutionary Origins and Diversification of the Mycorrhizal Mutualists.</title>
        <authorList>
            <consortium name="DOE Joint Genome Institute"/>
            <consortium name="Mycorrhizal Genomics Consortium"/>
            <person name="Kohler A."/>
            <person name="Kuo A."/>
            <person name="Nagy L.G."/>
            <person name="Floudas D."/>
            <person name="Copeland A."/>
            <person name="Barry K.W."/>
            <person name="Cichocki N."/>
            <person name="Veneault-Fourrey C."/>
            <person name="LaButti K."/>
            <person name="Lindquist E.A."/>
            <person name="Lipzen A."/>
            <person name="Lundell T."/>
            <person name="Morin E."/>
            <person name="Murat C."/>
            <person name="Riley R."/>
            <person name="Ohm R."/>
            <person name="Sun H."/>
            <person name="Tunlid A."/>
            <person name="Henrissat B."/>
            <person name="Grigoriev I.V."/>
            <person name="Hibbett D.S."/>
            <person name="Martin F."/>
        </authorList>
    </citation>
    <scope>NUCLEOTIDE SEQUENCE [LARGE SCALE GENOMIC DNA]</scope>
    <source>
        <strain evidence="2">F 1598</strain>
    </source>
</reference>
<dbReference type="STRING" id="765440.A0A0C3GIJ4"/>
<dbReference type="InParanoid" id="A0A0C3GIJ4"/>
<dbReference type="PANTHER" id="PTHR38926:SF5">
    <property type="entry name" value="F-BOX AND LEUCINE-RICH REPEAT PROTEIN 6"/>
    <property type="match status" value="1"/>
</dbReference>
<dbReference type="SUPFAM" id="SSF52047">
    <property type="entry name" value="RNI-like"/>
    <property type="match status" value="1"/>
</dbReference>
<keyword evidence="2" id="KW-1185">Reference proteome</keyword>
<dbReference type="HOGENOM" id="CLU_514881_0_0_1"/>
<protein>
    <submittedName>
        <fullName evidence="1">Uncharacterized protein</fullName>
    </submittedName>
</protein>
<dbReference type="InterPro" id="IPR032675">
    <property type="entry name" value="LRR_dom_sf"/>
</dbReference>
<name>A0A0C3GIJ4_PILCF</name>
<dbReference type="Gene3D" id="3.80.10.10">
    <property type="entry name" value="Ribonuclease Inhibitor"/>
    <property type="match status" value="1"/>
</dbReference>
<proteinExistence type="predicted"/>